<feature type="chain" id="PRO_5021884038" description="GH16 domain-containing protein" evidence="2">
    <location>
        <begin position="34"/>
        <end position="310"/>
    </location>
</feature>
<dbReference type="InterPro" id="IPR050546">
    <property type="entry name" value="Glycosyl_Hydrlase_16"/>
</dbReference>
<dbReference type="CDD" id="cd08023">
    <property type="entry name" value="GH16_laminarinase_like"/>
    <property type="match status" value="1"/>
</dbReference>
<dbReference type="InterPro" id="IPR000757">
    <property type="entry name" value="Beta-glucanase-like"/>
</dbReference>
<dbReference type="PANTHER" id="PTHR10963">
    <property type="entry name" value="GLYCOSYL HYDROLASE-RELATED"/>
    <property type="match status" value="1"/>
</dbReference>
<dbReference type="Gene3D" id="2.60.120.200">
    <property type="match status" value="1"/>
</dbReference>
<dbReference type="OrthoDB" id="4455781at2"/>
<name>A0A511CWN7_9PSEU</name>
<dbReference type="RefSeq" id="WP_147200932.1">
    <property type="nucleotide sequence ID" value="NZ_AUII01000005.1"/>
</dbReference>
<dbReference type="AlphaFoldDB" id="A0A511CWN7"/>
<keyword evidence="2" id="KW-0732">Signal</keyword>
<gene>
    <name evidence="4" type="ORF">PA7_08160</name>
</gene>
<feature type="domain" description="GH16" evidence="3">
    <location>
        <begin position="59"/>
        <end position="310"/>
    </location>
</feature>
<evidence type="ECO:0000256" key="1">
    <source>
        <dbReference type="SAM" id="MobiDB-lite"/>
    </source>
</evidence>
<organism evidence="4 5">
    <name type="scientific">Pseudonocardia asaccharolytica DSM 44247 = NBRC 16224</name>
    <dbReference type="NCBI Taxonomy" id="1123024"/>
    <lineage>
        <taxon>Bacteria</taxon>
        <taxon>Bacillati</taxon>
        <taxon>Actinomycetota</taxon>
        <taxon>Actinomycetes</taxon>
        <taxon>Pseudonocardiales</taxon>
        <taxon>Pseudonocardiaceae</taxon>
        <taxon>Pseudonocardia</taxon>
    </lineage>
</organism>
<feature type="region of interest" description="Disordered" evidence="1">
    <location>
        <begin position="38"/>
        <end position="135"/>
    </location>
</feature>
<dbReference type="Proteomes" id="UP000321328">
    <property type="component" value="Unassembled WGS sequence"/>
</dbReference>
<dbReference type="InterPro" id="IPR013320">
    <property type="entry name" value="ConA-like_dom_sf"/>
</dbReference>
<dbReference type="GO" id="GO:0005975">
    <property type="term" value="P:carbohydrate metabolic process"/>
    <property type="evidence" value="ECO:0007669"/>
    <property type="project" value="InterPro"/>
</dbReference>
<proteinExistence type="predicted"/>
<dbReference type="Pfam" id="PF00722">
    <property type="entry name" value="Glyco_hydro_16"/>
    <property type="match status" value="1"/>
</dbReference>
<comment type="caution">
    <text evidence="4">The sequence shown here is derived from an EMBL/GenBank/DDBJ whole genome shotgun (WGS) entry which is preliminary data.</text>
</comment>
<keyword evidence="5" id="KW-1185">Reference proteome</keyword>
<evidence type="ECO:0000313" key="4">
    <source>
        <dbReference type="EMBL" id="GEL16979.1"/>
    </source>
</evidence>
<feature type="signal peptide" evidence="2">
    <location>
        <begin position="1"/>
        <end position="33"/>
    </location>
</feature>
<dbReference type="PROSITE" id="PS51762">
    <property type="entry name" value="GH16_2"/>
    <property type="match status" value="1"/>
</dbReference>
<dbReference type="EMBL" id="BJVI01000005">
    <property type="protein sequence ID" value="GEL16979.1"/>
    <property type="molecule type" value="Genomic_DNA"/>
</dbReference>
<protein>
    <recommendedName>
        <fullName evidence="3">GH16 domain-containing protein</fullName>
    </recommendedName>
</protein>
<reference evidence="4 5" key="1">
    <citation type="submission" date="2019-07" db="EMBL/GenBank/DDBJ databases">
        <title>Whole genome shotgun sequence of Pseudonocardia asaccharolytica NBRC 16224.</title>
        <authorList>
            <person name="Hosoyama A."/>
            <person name="Uohara A."/>
            <person name="Ohji S."/>
            <person name="Ichikawa N."/>
        </authorList>
    </citation>
    <scope>NUCLEOTIDE SEQUENCE [LARGE SCALE GENOMIC DNA]</scope>
    <source>
        <strain evidence="4 5">NBRC 16224</strain>
    </source>
</reference>
<accession>A0A511CWN7</accession>
<dbReference type="STRING" id="1123024.GCA_000423625_01557"/>
<dbReference type="PANTHER" id="PTHR10963:SF60">
    <property type="entry name" value="GRAM-NEGATIVE BACTERIA-BINDING PROTEIN 1-RELATED"/>
    <property type="match status" value="1"/>
</dbReference>
<dbReference type="PROSITE" id="PS51257">
    <property type="entry name" value="PROKAR_LIPOPROTEIN"/>
    <property type="match status" value="1"/>
</dbReference>
<evidence type="ECO:0000259" key="3">
    <source>
        <dbReference type="PROSITE" id="PS51762"/>
    </source>
</evidence>
<feature type="compositionally biased region" description="Low complexity" evidence="1">
    <location>
        <begin position="55"/>
        <end position="88"/>
    </location>
</feature>
<sequence length="310" mass="33280">MSAICRRLAGSAAAAALALLVAACGTVPEPVLAAAPESGGEVLADPSSTLPPLPTTSAAAPTTTPVPSRPTTTARPPVSAVPVRAAAAEQAGGSDGPGAGWRRVGGDEFNGPSLDTGTWTPYHSPGGFGNGLRRPEAISQSDGLLRITARGDVSGGMAYHPGQLYGRWEFRARTDKGRGFGSAILLWPDSEQWPRDGELDIMEVPSENRDRAHVVVHWDEGGDKVFGSSHPGDYSKWHTFALDWLPDRITWYVDGVKRFETTDKKIIPTEPMHLTIQLDQGPKANWIDAPDETTPDELSLEVDWVRIYQR</sequence>
<dbReference type="GO" id="GO:0004553">
    <property type="term" value="F:hydrolase activity, hydrolyzing O-glycosyl compounds"/>
    <property type="evidence" value="ECO:0007669"/>
    <property type="project" value="InterPro"/>
</dbReference>
<evidence type="ECO:0000313" key="5">
    <source>
        <dbReference type="Proteomes" id="UP000321328"/>
    </source>
</evidence>
<evidence type="ECO:0000256" key="2">
    <source>
        <dbReference type="SAM" id="SignalP"/>
    </source>
</evidence>
<dbReference type="SUPFAM" id="SSF49899">
    <property type="entry name" value="Concanavalin A-like lectins/glucanases"/>
    <property type="match status" value="1"/>
</dbReference>